<dbReference type="InterPro" id="IPR036145">
    <property type="entry name" value="MinC_C_sf"/>
</dbReference>
<dbReference type="GO" id="GO:0000902">
    <property type="term" value="P:cell morphogenesis"/>
    <property type="evidence" value="ECO:0007669"/>
    <property type="project" value="InterPro"/>
</dbReference>
<dbReference type="SUPFAM" id="SSF63848">
    <property type="entry name" value="Cell-division inhibitor MinC, C-terminal domain"/>
    <property type="match status" value="1"/>
</dbReference>
<keyword evidence="3" id="KW-1185">Reference proteome</keyword>
<proteinExistence type="predicted"/>
<organism evidence="2 3">
    <name type="scientific">Coprothermobacter proteolyticus (strain ATCC 35245 / DSM 5265 / OCM 4 / BT)</name>
    <dbReference type="NCBI Taxonomy" id="309798"/>
    <lineage>
        <taxon>Bacteria</taxon>
        <taxon>Pseudomonadati</taxon>
        <taxon>Coprothermobacterota</taxon>
        <taxon>Coprothermobacteria</taxon>
        <taxon>Coprothermobacterales</taxon>
        <taxon>Coprothermobacteraceae</taxon>
        <taxon>Coprothermobacter</taxon>
    </lineage>
</organism>
<gene>
    <name evidence="2" type="ordered locus">COPRO5265_0534</name>
</gene>
<reference evidence="2 3" key="2">
    <citation type="journal article" date="2014" name="Genome Announc.">
        <title>Complete Genome Sequence of Coprothermobacter proteolyticus DSM 5265.</title>
        <authorList>
            <person name="Alexiev A."/>
            <person name="Coil D.A."/>
            <person name="Badger J.H."/>
            <person name="Enticknap J."/>
            <person name="Ward N."/>
            <person name="Robb F.T."/>
            <person name="Eisen J.A."/>
        </authorList>
    </citation>
    <scope>NUCLEOTIDE SEQUENCE [LARGE SCALE GENOMIC DNA]</scope>
    <source>
        <strain evidence="3">ATCC 35245 / DSM 5265 / OCM 4 / BT</strain>
    </source>
</reference>
<dbReference type="Proteomes" id="UP000001732">
    <property type="component" value="Chromosome"/>
</dbReference>
<dbReference type="OrthoDB" id="9936217at2"/>
<dbReference type="EMBL" id="CP001145">
    <property type="protein sequence ID" value="ACI17878.1"/>
    <property type="molecule type" value="Genomic_DNA"/>
</dbReference>
<evidence type="ECO:0000256" key="1">
    <source>
        <dbReference type="SAM" id="MobiDB-lite"/>
    </source>
</evidence>
<reference evidence="3" key="1">
    <citation type="submission" date="2008-08" db="EMBL/GenBank/DDBJ databases">
        <title>The complete genome sequence of Coprothermobacter proteolyticus strain ATCC 5245 / DSM 5265 / BT.</title>
        <authorList>
            <person name="Dodson R.J."/>
            <person name="Durkin A.S."/>
            <person name="Wu M."/>
            <person name="Eisen J."/>
            <person name="Sutton G."/>
        </authorList>
    </citation>
    <scope>NUCLEOTIDE SEQUENCE [LARGE SCALE GENOMIC DNA]</scope>
    <source>
        <strain evidence="3">ATCC 35245 / DSM 5265 / OCM 4 / BT</strain>
    </source>
</reference>
<evidence type="ECO:0000313" key="3">
    <source>
        <dbReference type="Proteomes" id="UP000001732"/>
    </source>
</evidence>
<dbReference type="RefSeq" id="WP_012544529.1">
    <property type="nucleotide sequence ID" value="NC_011295.1"/>
</dbReference>
<sequence length="233" mass="25494">MENQQYVKLTGLRDGYLVEYQGDNPEELSTILAKYLQSYADLLQGHNLFVKSALDEKALITVGKKLSALGFRTSLVKYEEKQKENKKEMMYGNASRSATGHRVTAQDSKKKGIPNTTGDVVFRVVVGPLRSGKSINLGEGVLLWGDLHKDAVIKALCVIVMGKASGKVIVPEGSFVLMKQSEGASVQVGDVLYVDISSPAWILITDADPDAVEVFSDEKQVGRRMSQWLGSVL</sequence>
<dbReference type="STRING" id="309798.COPRO5265_0534"/>
<evidence type="ECO:0000313" key="2">
    <source>
        <dbReference type="EMBL" id="ACI17878.1"/>
    </source>
</evidence>
<protein>
    <submittedName>
        <fullName evidence="2">Uncharacterized protein</fullName>
    </submittedName>
</protein>
<dbReference type="AlphaFoldDB" id="B5Y7Z5"/>
<dbReference type="HOGENOM" id="CLU_1188328_0_0_9"/>
<dbReference type="KEGG" id="cpo:COPRO5265_0534"/>
<feature type="region of interest" description="Disordered" evidence="1">
    <location>
        <begin position="87"/>
        <end position="110"/>
    </location>
</feature>
<name>B5Y7Z5_COPPD</name>
<accession>B5Y7Z5</accession>